<comment type="similarity">
    <text evidence="2">Belongs to the ABC transporter superfamily. ABCG family. PDR (TC 3.A.1.205) subfamily.</text>
</comment>
<dbReference type="FunFam" id="3.40.50.300:FF:000528">
    <property type="entry name" value="ABC transporter G family member 31"/>
    <property type="match status" value="1"/>
</dbReference>
<keyword evidence="4 9" id="KW-0812">Transmembrane</keyword>
<reference evidence="11 12" key="1">
    <citation type="journal article" date="2014" name="Genome Biol. Evol.">
        <title>The secreted proteins of Achlya hypogyna and Thraustotheca clavata identify the ancestral oomycete secretome and reveal gene acquisitions by horizontal gene transfer.</title>
        <authorList>
            <person name="Misner I."/>
            <person name="Blouin N."/>
            <person name="Leonard G."/>
            <person name="Richards T.A."/>
            <person name="Lane C.E."/>
        </authorList>
    </citation>
    <scope>NUCLEOTIDE SEQUENCE [LARGE SCALE GENOMIC DNA]</scope>
    <source>
        <strain evidence="11 12">ATCC 34112</strain>
    </source>
</reference>
<evidence type="ECO:0000313" key="11">
    <source>
        <dbReference type="EMBL" id="OQR89888.1"/>
    </source>
</evidence>
<evidence type="ECO:0000256" key="2">
    <source>
        <dbReference type="ARBA" id="ARBA00006012"/>
    </source>
</evidence>
<feature type="transmembrane region" description="Helical" evidence="9">
    <location>
        <begin position="662"/>
        <end position="685"/>
    </location>
</feature>
<dbReference type="InterPro" id="IPR027417">
    <property type="entry name" value="P-loop_NTPase"/>
</dbReference>
<feature type="domain" description="ABC transporter" evidence="10">
    <location>
        <begin position="740"/>
        <end position="979"/>
    </location>
</feature>
<sequence>MNPSPSLEWLNDVKDITTPGMEDKVLGILQAALGQGLPQMEIRFQDLAITADFVVNATETHSIPTVWTSFKNLLFSRFSRTKHVVHKEILKPISGAFRPGTITLVLGQPSSGKSSLMKVLSGRFPVSRNVKIQGAITYNGRKREDMLHVLPQVISYMGQRDVHYPTLTVEETLLFAHECSGGKTMPNNVTKMLYKGTVEDNEIAAKLVTNFFDNYPTNVMKALGLSHCAKTVVGDEILRGVSGGERKRVTTGEMKFGMKLVDLMDEISTGLDSAATLDIVKASQRLAHTFRKTAVISLLQPSPQVFERFDDILVLNDGYIMYHGPRTKVLEYFESLGFSCPERRDVADYLLDLGTDQQDLYVVSDTKQVPRQASEFAARYKASAIHKEMLTRIAGPIDGSHFDLQFPQYHQSFLASTRTVMKRQLKLMMRNTAFIKGRMIMVVVMGLLYGLTFYQMDVSLAQLVLGMIFSSIMFIAIGQASQVNTFFSSRAIFYKQRGAHFYRTTSYVLSTSLAQIPFAIVESIAFGTLVYWMTGFVADASAYIVFILALFVANLTFAAWFFFISSASPNLLMAQPLTFISILIYVIFAGFLLSKDAMPSYCVWILWINPLAWCFRLLSVNQYTSSAMQVCEFQGVDYCHLSGMKMGTYQLALYGFEADSIWIAYGFIYMVGAYVAFMLLSCFFLEYKRYESPEGMSVSVEEHDAVAADIHVSSNIKVAPMPADSTAINVPHAQATPVTLAFQDVWYSVPDKSGHDKHLLQGVSGYAQPGTCTALMGSSGAGKTTLMDVLAGRKTGGTIQGRITLNGHPATKLAISRATGYCEQTDQHCESATFREALEFSAFLRQSSDISNEQKLASVDECLTLLVMHSLANTIVRGASVEQMKRLTIGVELASNASILFLDEPTSGLDARAALRIMRGLSQVAKSGRTVVCTIHQPSSEVFSMFDNLLLLRRGGNTVYFGPLGENSSTLVKYLEAIPGTSPIQPGHNPATWMLEVIGAGTAASTEQPQDFAKIFEESQAKINMLEVLHQENNTNRKEMLFTRKCAADPQVQMKLVIQRFIRLYWRTPSYNLMRILINFALAIVFGIIYCSSTYSTFSGLNGGVGVVFLSTLFIGIMGFNSVIPLFVQERASFYRERACETYSAVWYFVGSTIVEIPYAFVSVISFTIIFYPFVGFLNATQAVLYTIYLFLFVLLQVYLGQFLAVALPSIEVASTVGGLLNSIFFLFMGFNPPTSQIPTGLQWLNTIVPPKYALSLLVSAVFCKCDNPGDNDLGCEIMSNVPLSVLVYKFNKAKSVTIKQYIETMFQMNYSDSGHHAGVLIICIIIFRLFCFLAMRYVNHQNR</sequence>
<keyword evidence="8 9" id="KW-0472">Membrane</keyword>
<dbReference type="Pfam" id="PF01061">
    <property type="entry name" value="ABC2_membrane"/>
    <property type="match status" value="2"/>
</dbReference>
<evidence type="ECO:0000256" key="4">
    <source>
        <dbReference type="ARBA" id="ARBA00022692"/>
    </source>
</evidence>
<dbReference type="SMART" id="SM00382">
    <property type="entry name" value="AAA"/>
    <property type="match status" value="2"/>
</dbReference>
<feature type="transmembrane region" description="Helical" evidence="9">
    <location>
        <begin position="433"/>
        <end position="454"/>
    </location>
</feature>
<evidence type="ECO:0000256" key="7">
    <source>
        <dbReference type="ARBA" id="ARBA00022989"/>
    </source>
</evidence>
<dbReference type="InterPro" id="IPR003593">
    <property type="entry name" value="AAA+_ATPase"/>
</dbReference>
<dbReference type="GO" id="GO:0016020">
    <property type="term" value="C:membrane"/>
    <property type="evidence" value="ECO:0007669"/>
    <property type="project" value="UniProtKB-SubCell"/>
</dbReference>
<evidence type="ECO:0000256" key="3">
    <source>
        <dbReference type="ARBA" id="ARBA00022448"/>
    </source>
</evidence>
<keyword evidence="5" id="KW-0547">Nucleotide-binding</keyword>
<dbReference type="InterPro" id="IPR043926">
    <property type="entry name" value="ABCG_dom"/>
</dbReference>
<feature type="transmembrane region" description="Helical" evidence="9">
    <location>
        <begin position="1076"/>
        <end position="1098"/>
    </location>
</feature>
<name>A0A1V9YVU9_9STRA</name>
<dbReference type="Gene3D" id="3.40.50.300">
    <property type="entry name" value="P-loop containing nucleotide triphosphate hydrolases"/>
    <property type="match status" value="2"/>
</dbReference>
<dbReference type="Proteomes" id="UP000243217">
    <property type="component" value="Unassembled WGS sequence"/>
</dbReference>
<keyword evidence="6 11" id="KW-0067">ATP-binding</keyword>
<feature type="transmembrane region" description="Helical" evidence="9">
    <location>
        <begin position="598"/>
        <end position="618"/>
    </location>
</feature>
<evidence type="ECO:0000256" key="5">
    <source>
        <dbReference type="ARBA" id="ARBA00022741"/>
    </source>
</evidence>
<dbReference type="CDD" id="cd03232">
    <property type="entry name" value="ABCG_PDR_domain2"/>
    <property type="match status" value="1"/>
</dbReference>
<evidence type="ECO:0000256" key="6">
    <source>
        <dbReference type="ARBA" id="ARBA00022840"/>
    </source>
</evidence>
<feature type="transmembrane region" description="Helical" evidence="9">
    <location>
        <begin position="540"/>
        <end position="564"/>
    </location>
</feature>
<dbReference type="STRING" id="74557.A0A1V9YVU9"/>
<dbReference type="InterPro" id="IPR034003">
    <property type="entry name" value="ABCG_PDR_2"/>
</dbReference>
<dbReference type="FunFam" id="3.40.50.300:FF:000289">
    <property type="entry name" value="ABC transporter G family member 31"/>
    <property type="match status" value="1"/>
</dbReference>
<proteinExistence type="inferred from homology"/>
<accession>A0A1V9YVU9</accession>
<evidence type="ECO:0000259" key="10">
    <source>
        <dbReference type="PROSITE" id="PS50893"/>
    </source>
</evidence>
<organism evidence="11 12">
    <name type="scientific">Thraustotheca clavata</name>
    <dbReference type="NCBI Taxonomy" id="74557"/>
    <lineage>
        <taxon>Eukaryota</taxon>
        <taxon>Sar</taxon>
        <taxon>Stramenopiles</taxon>
        <taxon>Oomycota</taxon>
        <taxon>Saprolegniomycetes</taxon>
        <taxon>Saprolegniales</taxon>
        <taxon>Achlyaceae</taxon>
        <taxon>Thraustotheca</taxon>
    </lineage>
</organism>
<feature type="transmembrane region" description="Helical" evidence="9">
    <location>
        <begin position="460"/>
        <end position="487"/>
    </location>
</feature>
<dbReference type="InterPro" id="IPR003439">
    <property type="entry name" value="ABC_transporter-like_ATP-bd"/>
</dbReference>
<keyword evidence="3" id="KW-0813">Transport</keyword>
<keyword evidence="7 9" id="KW-1133">Transmembrane helix</keyword>
<evidence type="ECO:0000256" key="9">
    <source>
        <dbReference type="SAM" id="Phobius"/>
    </source>
</evidence>
<evidence type="ECO:0000313" key="12">
    <source>
        <dbReference type="Proteomes" id="UP000243217"/>
    </source>
</evidence>
<feature type="transmembrane region" description="Helical" evidence="9">
    <location>
        <begin position="1145"/>
        <end position="1172"/>
    </location>
</feature>
<evidence type="ECO:0000256" key="8">
    <source>
        <dbReference type="ARBA" id="ARBA00023136"/>
    </source>
</evidence>
<evidence type="ECO:0000256" key="1">
    <source>
        <dbReference type="ARBA" id="ARBA00004141"/>
    </source>
</evidence>
<keyword evidence="12" id="KW-1185">Reference proteome</keyword>
<dbReference type="InterPro" id="IPR013525">
    <property type="entry name" value="ABC2_TM"/>
</dbReference>
<feature type="transmembrane region" description="Helical" evidence="9">
    <location>
        <begin position="507"/>
        <end position="534"/>
    </location>
</feature>
<comment type="caution">
    <text evidence="11">The sequence shown here is derived from an EMBL/GenBank/DDBJ whole genome shotgun (WGS) entry which is preliminary data.</text>
</comment>
<dbReference type="EMBL" id="JNBS01002636">
    <property type="protein sequence ID" value="OQR89888.1"/>
    <property type="molecule type" value="Genomic_DNA"/>
</dbReference>
<dbReference type="GO" id="GO:0005524">
    <property type="term" value="F:ATP binding"/>
    <property type="evidence" value="ECO:0007669"/>
    <property type="project" value="UniProtKB-KW"/>
</dbReference>
<feature type="transmembrane region" description="Helical" evidence="9">
    <location>
        <begin position="1213"/>
        <end position="1231"/>
    </location>
</feature>
<dbReference type="PANTHER" id="PTHR19241">
    <property type="entry name" value="ATP-BINDING CASSETTE TRANSPORTER"/>
    <property type="match status" value="1"/>
</dbReference>
<protein>
    <submittedName>
        <fullName evidence="11">ATP-binding Cassette (ABC) Superfamily</fullName>
    </submittedName>
</protein>
<comment type="subcellular location">
    <subcellularLocation>
        <location evidence="1">Membrane</location>
        <topology evidence="1">Multi-pass membrane protein</topology>
    </subcellularLocation>
</comment>
<feature type="domain" description="ABC transporter" evidence="10">
    <location>
        <begin position="68"/>
        <end position="342"/>
    </location>
</feature>
<feature type="transmembrane region" description="Helical" evidence="9">
    <location>
        <begin position="571"/>
        <end position="592"/>
    </location>
</feature>
<feature type="transmembrane region" description="Helical" evidence="9">
    <location>
        <begin position="1318"/>
        <end position="1339"/>
    </location>
</feature>
<dbReference type="GO" id="GO:0140359">
    <property type="term" value="F:ABC-type transporter activity"/>
    <property type="evidence" value="ECO:0007669"/>
    <property type="project" value="InterPro"/>
</dbReference>
<dbReference type="OrthoDB" id="66620at2759"/>
<dbReference type="SUPFAM" id="SSF52540">
    <property type="entry name" value="P-loop containing nucleoside triphosphate hydrolases"/>
    <property type="match status" value="2"/>
</dbReference>
<gene>
    <name evidence="11" type="ORF">THRCLA_22621</name>
</gene>
<dbReference type="PROSITE" id="PS50893">
    <property type="entry name" value="ABC_TRANSPORTER_2"/>
    <property type="match status" value="2"/>
</dbReference>
<feature type="transmembrane region" description="Helical" evidence="9">
    <location>
        <begin position="1104"/>
        <end position="1124"/>
    </location>
</feature>
<dbReference type="Pfam" id="PF19055">
    <property type="entry name" value="ABC2_membrane_7"/>
    <property type="match status" value="2"/>
</dbReference>
<dbReference type="Pfam" id="PF00005">
    <property type="entry name" value="ABC_tran"/>
    <property type="match status" value="2"/>
</dbReference>
<feature type="transmembrane region" description="Helical" evidence="9">
    <location>
        <begin position="1184"/>
        <end position="1206"/>
    </location>
</feature>
<dbReference type="GO" id="GO:0016887">
    <property type="term" value="F:ATP hydrolysis activity"/>
    <property type="evidence" value="ECO:0007669"/>
    <property type="project" value="InterPro"/>
</dbReference>